<accession>A0A8T0FI47</accession>
<protein>
    <submittedName>
        <fullName evidence="2">Mite allergen Lep d 7 like protein</fullName>
    </submittedName>
</protein>
<dbReference type="AlphaFoldDB" id="A0A8T0FI47"/>
<reference evidence="2" key="1">
    <citation type="journal article" date="2020" name="bioRxiv">
        <title>Chromosome-level reference genome of the European wasp spider Argiope bruennichi: a resource for studies on range expansion and evolutionary adaptation.</title>
        <authorList>
            <person name="Sheffer M.M."/>
            <person name="Hoppe A."/>
            <person name="Krehenwinkel H."/>
            <person name="Uhl G."/>
            <person name="Kuss A.W."/>
            <person name="Jensen L."/>
            <person name="Jensen C."/>
            <person name="Gillespie R.G."/>
            <person name="Hoff K.J."/>
            <person name="Prost S."/>
        </authorList>
    </citation>
    <scope>NUCLEOTIDE SEQUENCE</scope>
</reference>
<dbReference type="Pfam" id="PF16984">
    <property type="entry name" value="Grp7_allergen"/>
    <property type="match status" value="1"/>
</dbReference>
<keyword evidence="3" id="KW-1185">Reference proteome</keyword>
<dbReference type="EMBL" id="JABXBU010000011">
    <property type="protein sequence ID" value="KAF8790934.1"/>
    <property type="molecule type" value="Genomic_DNA"/>
</dbReference>
<organism evidence="2 3">
    <name type="scientific">Argiope bruennichi</name>
    <name type="common">Wasp spider</name>
    <name type="synonym">Aranea bruennichi</name>
    <dbReference type="NCBI Taxonomy" id="94029"/>
    <lineage>
        <taxon>Eukaryota</taxon>
        <taxon>Metazoa</taxon>
        <taxon>Ecdysozoa</taxon>
        <taxon>Arthropoda</taxon>
        <taxon>Chelicerata</taxon>
        <taxon>Arachnida</taxon>
        <taxon>Araneae</taxon>
        <taxon>Araneomorphae</taxon>
        <taxon>Entelegynae</taxon>
        <taxon>Araneoidea</taxon>
        <taxon>Araneidae</taxon>
        <taxon>Argiope</taxon>
    </lineage>
</organism>
<dbReference type="Gene3D" id="3.15.10.50">
    <property type="match status" value="1"/>
</dbReference>
<keyword evidence="1" id="KW-0732">Signal</keyword>
<dbReference type="InterPro" id="IPR020234">
    <property type="entry name" value="Mite_allergen_group-7"/>
</dbReference>
<dbReference type="InterPro" id="IPR038602">
    <property type="entry name" value="Mite_allergen_7_sf"/>
</dbReference>
<proteinExistence type="predicted"/>
<gene>
    <name evidence="2" type="ORF">HNY73_005876</name>
</gene>
<evidence type="ECO:0000313" key="2">
    <source>
        <dbReference type="EMBL" id="KAF8790934.1"/>
    </source>
</evidence>
<evidence type="ECO:0000256" key="1">
    <source>
        <dbReference type="SAM" id="SignalP"/>
    </source>
</evidence>
<feature type="chain" id="PRO_5035768276" evidence="1">
    <location>
        <begin position="19"/>
        <end position="408"/>
    </location>
</feature>
<feature type="signal peptide" evidence="1">
    <location>
        <begin position="1"/>
        <end position="18"/>
    </location>
</feature>
<dbReference type="Proteomes" id="UP000807504">
    <property type="component" value="Unassembled WGS sequence"/>
</dbReference>
<name>A0A8T0FI47_ARGBR</name>
<reference evidence="2" key="2">
    <citation type="submission" date="2020-06" db="EMBL/GenBank/DDBJ databases">
        <authorList>
            <person name="Sheffer M."/>
        </authorList>
    </citation>
    <scope>NUCLEOTIDE SEQUENCE</scope>
</reference>
<evidence type="ECO:0000313" key="3">
    <source>
        <dbReference type="Proteomes" id="UP000807504"/>
    </source>
</evidence>
<sequence length="408" mass="46048">MRLCAVTFLAFVLVCCTGYKIDEASNYMDEVLTIYIPWAVEEDDLEVFKMPLLYLNEHWRLPDGAVVNNHTMFGAGNLTGLETIYKKSCEEPSTLKSGNITVACNIVLPKIHVECHGRFQSTKGYNNPFTVHVHQFDFGIKMTAFNLEARLEVTSNPRLKLPSDSKKPCIRVVGVIKETRSRPCKMKFTMLACAFGAIFMQALFVLSEGNPCNDYVDGILRDLKDDKEYFQDPYIIPEKSIEVHKKLIFVNYTGEASIHDGYIFGMSSLHRDGDVIVDRKKSTHLKIYLGAGELKLQCSGKIKLMGHGPEVKIEAKIAYVNMKLDIVPTSNGTNPKISNFKIEDVKGAEVKVSKMGPLNFFLNSYIKVIGHLFRGLIKLGIEGRLKTFMDKKLKKYIIPDECLAEAFF</sequence>
<comment type="caution">
    <text evidence="2">The sequence shown here is derived from an EMBL/GenBank/DDBJ whole genome shotgun (WGS) entry which is preliminary data.</text>
</comment>